<organism evidence="5 6">
    <name type="scientific">Reyranella aquatilis</name>
    <dbReference type="NCBI Taxonomy" id="2035356"/>
    <lineage>
        <taxon>Bacteria</taxon>
        <taxon>Pseudomonadati</taxon>
        <taxon>Pseudomonadota</taxon>
        <taxon>Alphaproteobacteria</taxon>
        <taxon>Hyphomicrobiales</taxon>
        <taxon>Reyranellaceae</taxon>
        <taxon>Reyranella</taxon>
    </lineage>
</organism>
<feature type="region of interest" description="Disordered" evidence="4">
    <location>
        <begin position="146"/>
        <end position="166"/>
    </location>
</feature>
<sequence>MAHSSKLSWVGAGAAAVAVIALGMTFGLPDLPVGSAQNKSSEVHGPLISRGYTDAPAGTAIIAGDPVGGGVLSELRIKNGQAVKRDEIIAVLNNYAVADVEVRRIESEITKARRQRETMVSGYRTAEIALQEVSVKTAAEESRLKDLELSRSSAPPDQKQIQSTLSQQTLEREQAKLKFQKEVLAADLAQTESSIAILETKLEEAKVERELALVRSPLDGVVVDIYTRQGERISGRGIAKIVDLNQIRIFADVDELHLRTIKPGGKVEFTFQGSRTVHVGTITRTPLTVKRTKRSEADFGESNARLVEVEIKPDDPQSIPQMLGREARVIFQ</sequence>
<dbReference type="InterPro" id="IPR050465">
    <property type="entry name" value="UPF0194_transport"/>
</dbReference>
<evidence type="ECO:0000313" key="6">
    <source>
        <dbReference type="Proteomes" id="UP001198862"/>
    </source>
</evidence>
<evidence type="ECO:0000313" key="5">
    <source>
        <dbReference type="EMBL" id="MCC8431447.1"/>
    </source>
</evidence>
<keyword evidence="2 3" id="KW-0175">Coiled coil</keyword>
<protein>
    <submittedName>
        <fullName evidence="5">HlyD family efflux transporter periplasmic adaptor subunit</fullName>
    </submittedName>
</protein>
<comment type="caution">
    <text evidence="5">The sequence shown here is derived from an EMBL/GenBank/DDBJ whole genome shotgun (WGS) entry which is preliminary data.</text>
</comment>
<dbReference type="Gene3D" id="2.40.50.100">
    <property type="match status" value="1"/>
</dbReference>
<keyword evidence="6" id="KW-1185">Reference proteome</keyword>
<evidence type="ECO:0000256" key="4">
    <source>
        <dbReference type="SAM" id="MobiDB-lite"/>
    </source>
</evidence>
<dbReference type="Proteomes" id="UP001198862">
    <property type="component" value="Unassembled WGS sequence"/>
</dbReference>
<dbReference type="EMBL" id="JAJISD010000009">
    <property type="protein sequence ID" value="MCC8431447.1"/>
    <property type="molecule type" value="Genomic_DNA"/>
</dbReference>
<gene>
    <name evidence="5" type="ORF">LJ725_20940</name>
</gene>
<dbReference type="RefSeq" id="WP_230552745.1">
    <property type="nucleotide sequence ID" value="NZ_JAJISD010000009.1"/>
</dbReference>
<dbReference type="SUPFAM" id="SSF111369">
    <property type="entry name" value="HlyD-like secretion proteins"/>
    <property type="match status" value="1"/>
</dbReference>
<evidence type="ECO:0000256" key="2">
    <source>
        <dbReference type="ARBA" id="ARBA00023054"/>
    </source>
</evidence>
<proteinExistence type="predicted"/>
<dbReference type="Gene3D" id="2.40.30.170">
    <property type="match status" value="1"/>
</dbReference>
<dbReference type="PANTHER" id="PTHR32347">
    <property type="entry name" value="EFFLUX SYSTEM COMPONENT YKNX-RELATED"/>
    <property type="match status" value="1"/>
</dbReference>
<feature type="coiled-coil region" evidence="3">
    <location>
        <begin position="188"/>
        <end position="215"/>
    </location>
</feature>
<accession>A0ABS8KZF6</accession>
<evidence type="ECO:0000256" key="1">
    <source>
        <dbReference type="ARBA" id="ARBA00004196"/>
    </source>
</evidence>
<dbReference type="PANTHER" id="PTHR32347:SF14">
    <property type="entry name" value="EFFLUX SYSTEM COMPONENT YKNX-RELATED"/>
    <property type="match status" value="1"/>
</dbReference>
<name>A0ABS8KZF6_9HYPH</name>
<dbReference type="Gene3D" id="1.10.287.470">
    <property type="entry name" value="Helix hairpin bin"/>
    <property type="match status" value="1"/>
</dbReference>
<evidence type="ECO:0000256" key="3">
    <source>
        <dbReference type="SAM" id="Coils"/>
    </source>
</evidence>
<feature type="compositionally biased region" description="Polar residues" evidence="4">
    <location>
        <begin position="150"/>
        <end position="166"/>
    </location>
</feature>
<reference evidence="5 6" key="1">
    <citation type="submission" date="2021-11" db="EMBL/GenBank/DDBJ databases">
        <authorList>
            <person name="Lee D.-H."/>
            <person name="Kim S.-B."/>
        </authorList>
    </citation>
    <scope>NUCLEOTIDE SEQUENCE [LARGE SCALE GENOMIC DNA]</scope>
    <source>
        <strain evidence="5 6">KCTC 52223</strain>
    </source>
</reference>
<comment type="subcellular location">
    <subcellularLocation>
        <location evidence="1">Cell envelope</location>
    </subcellularLocation>
</comment>